<gene>
    <name evidence="10" type="ORF">JOC48_001017</name>
</gene>
<dbReference type="Pfam" id="PF00892">
    <property type="entry name" value="EamA"/>
    <property type="match status" value="2"/>
</dbReference>
<feature type="transmembrane region" description="Helical" evidence="8">
    <location>
        <begin position="248"/>
        <end position="266"/>
    </location>
</feature>
<dbReference type="NCBIfam" id="TIGR00688">
    <property type="entry name" value="rarD"/>
    <property type="match status" value="1"/>
</dbReference>
<keyword evidence="7 8" id="KW-0472">Membrane</keyword>
<feature type="transmembrane region" description="Helical" evidence="8">
    <location>
        <begin position="78"/>
        <end position="99"/>
    </location>
</feature>
<feature type="transmembrane region" description="Helical" evidence="8">
    <location>
        <begin position="133"/>
        <end position="149"/>
    </location>
</feature>
<keyword evidence="5 8" id="KW-0812">Transmembrane</keyword>
<dbReference type="InterPro" id="IPR004626">
    <property type="entry name" value="RarD"/>
</dbReference>
<evidence type="ECO:0000256" key="6">
    <source>
        <dbReference type="ARBA" id="ARBA00022989"/>
    </source>
</evidence>
<evidence type="ECO:0000313" key="11">
    <source>
        <dbReference type="Proteomes" id="UP001296943"/>
    </source>
</evidence>
<dbReference type="InterPro" id="IPR037185">
    <property type="entry name" value="EmrE-like"/>
</dbReference>
<reference evidence="10 11" key="1">
    <citation type="submission" date="2021-01" db="EMBL/GenBank/DDBJ databases">
        <title>Genomic Encyclopedia of Type Strains, Phase IV (KMG-IV): sequencing the most valuable type-strain genomes for metagenomic binning, comparative biology and taxonomic classification.</title>
        <authorList>
            <person name="Goeker M."/>
        </authorList>
    </citation>
    <scope>NUCLEOTIDE SEQUENCE [LARGE SCALE GENOMIC DNA]</scope>
    <source>
        <strain evidence="10 11">DSM 23711</strain>
    </source>
</reference>
<keyword evidence="6 8" id="KW-1133">Transmembrane helix</keyword>
<keyword evidence="3" id="KW-0813">Transport</keyword>
<evidence type="ECO:0000256" key="2">
    <source>
        <dbReference type="ARBA" id="ARBA00007362"/>
    </source>
</evidence>
<dbReference type="RefSeq" id="WP_204497967.1">
    <property type="nucleotide sequence ID" value="NZ_JAFBDR010000004.1"/>
</dbReference>
<evidence type="ECO:0000313" key="10">
    <source>
        <dbReference type="EMBL" id="MBM7570539.1"/>
    </source>
</evidence>
<dbReference type="SUPFAM" id="SSF103481">
    <property type="entry name" value="Multidrug resistance efflux transporter EmrE"/>
    <property type="match status" value="2"/>
</dbReference>
<feature type="transmembrane region" description="Helical" evidence="8">
    <location>
        <begin position="7"/>
        <end position="28"/>
    </location>
</feature>
<dbReference type="PANTHER" id="PTHR22911">
    <property type="entry name" value="ACYL-MALONYL CONDENSING ENZYME-RELATED"/>
    <property type="match status" value="1"/>
</dbReference>
<keyword evidence="4" id="KW-1003">Cell membrane</keyword>
<comment type="similarity">
    <text evidence="2">Belongs to the EamA transporter family.</text>
</comment>
<evidence type="ECO:0000256" key="3">
    <source>
        <dbReference type="ARBA" id="ARBA00022448"/>
    </source>
</evidence>
<feature type="transmembrane region" description="Helical" evidence="8">
    <location>
        <begin position="216"/>
        <end position="236"/>
    </location>
</feature>
<feature type="transmembrane region" description="Helical" evidence="8">
    <location>
        <begin position="184"/>
        <end position="204"/>
    </location>
</feature>
<name>A0ABS2MXF1_9BACI</name>
<evidence type="ECO:0000256" key="1">
    <source>
        <dbReference type="ARBA" id="ARBA00004651"/>
    </source>
</evidence>
<evidence type="ECO:0000256" key="4">
    <source>
        <dbReference type="ARBA" id="ARBA00022475"/>
    </source>
</evidence>
<protein>
    <submittedName>
        <fullName evidence="10">Chloramphenicol-sensitive protein RarD</fullName>
    </submittedName>
</protein>
<organism evidence="10 11">
    <name type="scientific">Aquibacillus albus</name>
    <dbReference type="NCBI Taxonomy" id="1168171"/>
    <lineage>
        <taxon>Bacteria</taxon>
        <taxon>Bacillati</taxon>
        <taxon>Bacillota</taxon>
        <taxon>Bacilli</taxon>
        <taxon>Bacillales</taxon>
        <taxon>Bacillaceae</taxon>
        <taxon>Aquibacillus</taxon>
    </lineage>
</organism>
<feature type="domain" description="EamA" evidence="9">
    <location>
        <begin position="160"/>
        <end position="286"/>
    </location>
</feature>
<feature type="transmembrane region" description="Helical" evidence="8">
    <location>
        <begin position="40"/>
        <end position="57"/>
    </location>
</feature>
<comment type="caution">
    <text evidence="10">The sequence shown here is derived from an EMBL/GenBank/DDBJ whole genome shotgun (WGS) entry which is preliminary data.</text>
</comment>
<dbReference type="InterPro" id="IPR000620">
    <property type="entry name" value="EamA_dom"/>
</dbReference>
<evidence type="ECO:0000259" key="9">
    <source>
        <dbReference type="Pfam" id="PF00892"/>
    </source>
</evidence>
<dbReference type="PANTHER" id="PTHR22911:SF137">
    <property type="entry name" value="SOLUTE CARRIER FAMILY 35 MEMBER G2-RELATED"/>
    <property type="match status" value="1"/>
</dbReference>
<evidence type="ECO:0000256" key="8">
    <source>
        <dbReference type="SAM" id="Phobius"/>
    </source>
</evidence>
<keyword evidence="11" id="KW-1185">Reference proteome</keyword>
<accession>A0ABS2MXF1</accession>
<evidence type="ECO:0000256" key="7">
    <source>
        <dbReference type="ARBA" id="ARBA00023136"/>
    </source>
</evidence>
<feature type="domain" description="EamA" evidence="9">
    <location>
        <begin position="9"/>
        <end position="149"/>
    </location>
</feature>
<comment type="subcellular location">
    <subcellularLocation>
        <location evidence="1">Cell membrane</location>
        <topology evidence="1">Multi-pass membrane protein</topology>
    </subcellularLocation>
</comment>
<feature type="transmembrane region" description="Helical" evidence="8">
    <location>
        <begin position="155"/>
        <end position="172"/>
    </location>
</feature>
<sequence length="318" mass="35943">MNNNHELKIGILYAAGAYILWGFLPIYWKAIDGVSAGSILAHRIVWSLVFMVILLLVTRSFKRFIKEGKRILQDKKRLAGITLASIFISLNWLIFIWAVNNDHVIQASLGYYINPLISILLGMLILKEKLTKWQLFSFILAAIGVLYLTLNYGVFPWVSIVLACSFGLYGLLKKTVKISSMFGLTIETLIVSPIALIFLVYQRIDIGTLPEIWNTTTVLLILSGIATAVPLLLFASGAKRIPLSMIGFLQYFAPTLMLILGVFLYNEEFTNAHFVAFLLIWTALAIYTASKTKAFKQVEQKMVYKRKSFEEDVQKVTK</sequence>
<feature type="transmembrane region" description="Helical" evidence="8">
    <location>
        <begin position="272"/>
        <end position="290"/>
    </location>
</feature>
<evidence type="ECO:0000256" key="5">
    <source>
        <dbReference type="ARBA" id="ARBA00022692"/>
    </source>
</evidence>
<dbReference type="Proteomes" id="UP001296943">
    <property type="component" value="Unassembled WGS sequence"/>
</dbReference>
<proteinExistence type="inferred from homology"/>
<dbReference type="EMBL" id="JAFBDR010000004">
    <property type="protein sequence ID" value="MBM7570539.1"/>
    <property type="molecule type" value="Genomic_DNA"/>
</dbReference>
<feature type="transmembrane region" description="Helical" evidence="8">
    <location>
        <begin position="105"/>
        <end position="126"/>
    </location>
</feature>